<proteinExistence type="predicted"/>
<name>A0A7J4MXM7_METTF</name>
<dbReference type="SUPFAM" id="SSF55874">
    <property type="entry name" value="ATPase domain of HSP90 chaperone/DNA topoisomerase II/histidine kinase"/>
    <property type="match status" value="1"/>
</dbReference>
<protein>
    <recommendedName>
        <fullName evidence="3">Sensor histidine kinase</fullName>
    </recommendedName>
</protein>
<feature type="non-terminal residue" evidence="1">
    <location>
        <position position="1"/>
    </location>
</feature>
<dbReference type="Proteomes" id="UP000538031">
    <property type="component" value="Unassembled WGS sequence"/>
</dbReference>
<accession>A0A7J4MXM7</accession>
<dbReference type="AlphaFoldDB" id="A0A7J4MXM7"/>
<dbReference type="EMBL" id="DUHT01000064">
    <property type="protein sequence ID" value="HIH65112.1"/>
    <property type="molecule type" value="Genomic_DNA"/>
</dbReference>
<evidence type="ECO:0000313" key="2">
    <source>
        <dbReference type="Proteomes" id="UP000538031"/>
    </source>
</evidence>
<reference evidence="2" key="1">
    <citation type="journal article" date="2020" name="bioRxiv">
        <title>A rank-normalized archaeal taxonomy based on genome phylogeny resolves widespread incomplete and uneven classifications.</title>
        <authorList>
            <person name="Rinke C."/>
            <person name="Chuvochina M."/>
            <person name="Mussig A.J."/>
            <person name="Chaumeil P.-A."/>
            <person name="Waite D.W."/>
            <person name="Whitman W.B."/>
            <person name="Parks D.H."/>
            <person name="Hugenholtz P."/>
        </authorList>
    </citation>
    <scope>NUCLEOTIDE SEQUENCE [LARGE SCALE GENOMIC DNA]</scope>
</reference>
<sequence length="45" mass="4821">DFEVSDSPGFGLKLVNFMLRRVNGSVVAENRDGAVFTVTFDAGGE</sequence>
<dbReference type="InterPro" id="IPR036890">
    <property type="entry name" value="HATPase_C_sf"/>
</dbReference>
<evidence type="ECO:0000313" key="1">
    <source>
        <dbReference type="EMBL" id="HIH65112.1"/>
    </source>
</evidence>
<evidence type="ECO:0008006" key="3">
    <source>
        <dbReference type="Google" id="ProtNLM"/>
    </source>
</evidence>
<comment type="caution">
    <text evidence="1">The sequence shown here is derived from an EMBL/GenBank/DDBJ whole genome shotgun (WGS) entry which is preliminary data.</text>
</comment>
<organism evidence="1 2">
    <name type="scientific">Methanothermobacter thermautotrophicus</name>
    <name type="common">Methanobacterium thermoformicicum</name>
    <dbReference type="NCBI Taxonomy" id="145262"/>
    <lineage>
        <taxon>Archaea</taxon>
        <taxon>Methanobacteriati</taxon>
        <taxon>Methanobacteriota</taxon>
        <taxon>Methanomada group</taxon>
        <taxon>Methanobacteria</taxon>
        <taxon>Methanobacteriales</taxon>
        <taxon>Methanobacteriaceae</taxon>
        <taxon>Methanothermobacter</taxon>
    </lineage>
</organism>
<gene>
    <name evidence="1" type="ORF">HA285_05915</name>
</gene>